<proteinExistence type="predicted"/>
<dbReference type="CDD" id="cd11007">
    <property type="entry name" value="M35_like_1"/>
    <property type="match status" value="1"/>
</dbReference>
<dbReference type="InterPro" id="IPR034108">
    <property type="entry name" value="Pept_M35-like_proteobacteria"/>
</dbReference>
<reference evidence="2 3" key="1">
    <citation type="submission" date="2018-08" db="EMBL/GenBank/DDBJ databases">
        <title>Comparative analysis of Burkholderia isolates from Puerto Rico.</title>
        <authorList>
            <person name="Hall C."/>
            <person name="Sahl J."/>
            <person name="Wagner D."/>
        </authorList>
    </citation>
    <scope>NUCLEOTIDE SEQUENCE [LARGE SCALE GENOMIC DNA]</scope>
    <source>
        <strain evidence="2 3">Bp8964</strain>
    </source>
</reference>
<dbReference type="SMART" id="SM01351">
    <property type="entry name" value="Aspzincin_M35"/>
    <property type="match status" value="1"/>
</dbReference>
<comment type="caution">
    <text evidence="2">The sequence shown here is derived from an EMBL/GenBank/DDBJ whole genome shotgun (WGS) entry which is preliminary data.</text>
</comment>
<gene>
    <name evidence="2" type="ORF">DF015_16300</name>
</gene>
<name>A0AB74D665_9BURK</name>
<evidence type="ECO:0000313" key="3">
    <source>
        <dbReference type="Proteomes" id="UP000273734"/>
    </source>
</evidence>
<dbReference type="AlphaFoldDB" id="A0AB74D665"/>
<feature type="domain" description="Lysine-specific metallo-endopeptidase" evidence="1">
    <location>
        <begin position="62"/>
        <end position="215"/>
    </location>
</feature>
<protein>
    <recommendedName>
        <fullName evidence="1">Lysine-specific metallo-endopeptidase domain-containing protein</fullName>
    </recommendedName>
</protein>
<evidence type="ECO:0000313" key="2">
    <source>
        <dbReference type="EMBL" id="RQP77336.1"/>
    </source>
</evidence>
<dbReference type="EMBL" id="QTNY01000010">
    <property type="protein sequence ID" value="RQP77336.1"/>
    <property type="molecule type" value="Genomic_DNA"/>
</dbReference>
<dbReference type="SUPFAM" id="SSF55486">
    <property type="entry name" value="Metalloproteases ('zincins'), catalytic domain"/>
    <property type="match status" value="1"/>
</dbReference>
<sequence length="218" mass="24865">MPRDDDYELVHNSATTNTTPGSKVPVAVNMAPICSNMTNKEFRESIVKSRDDAVLLIRKRIDAVEKWDKNEQARAKRWFGRSDDSTRATMRQGLPKLLRAMRELKPENIIRWDEQKQRNITCAIAPDNGSTDAAVCKPDSHRRIIAIYSHFCTSPRDHFWRGCQVLTLIHECTHYTDVFDSTDDMYGVSIGLSFWAQSNPDQAIHNADSIACYVGFND</sequence>
<dbReference type="InterPro" id="IPR024079">
    <property type="entry name" value="MetalloPept_cat_dom_sf"/>
</dbReference>
<organism evidence="2 3">
    <name type="scientific">Burkholderia ubonensis</name>
    <dbReference type="NCBI Taxonomy" id="101571"/>
    <lineage>
        <taxon>Bacteria</taxon>
        <taxon>Pseudomonadati</taxon>
        <taxon>Pseudomonadota</taxon>
        <taxon>Betaproteobacteria</taxon>
        <taxon>Burkholderiales</taxon>
        <taxon>Burkholderiaceae</taxon>
        <taxon>Burkholderia</taxon>
        <taxon>Burkholderia cepacia complex</taxon>
    </lineage>
</organism>
<accession>A0AB74D665</accession>
<dbReference type="InterPro" id="IPR029463">
    <property type="entry name" value="Lys_MEP"/>
</dbReference>
<evidence type="ECO:0000259" key="1">
    <source>
        <dbReference type="SMART" id="SM01351"/>
    </source>
</evidence>
<dbReference type="Gene3D" id="3.40.390.10">
    <property type="entry name" value="Collagenase (Catalytic Domain)"/>
    <property type="match status" value="1"/>
</dbReference>
<dbReference type="Proteomes" id="UP000273734">
    <property type="component" value="Unassembled WGS sequence"/>
</dbReference>
<dbReference type="GO" id="GO:0004222">
    <property type="term" value="F:metalloendopeptidase activity"/>
    <property type="evidence" value="ECO:0007669"/>
    <property type="project" value="InterPro"/>
</dbReference>
<dbReference type="RefSeq" id="WP_095411885.1">
    <property type="nucleotide sequence ID" value="NZ_NQMX01000067.1"/>
</dbReference>
<dbReference type="Pfam" id="PF14521">
    <property type="entry name" value="Aspzincin_M35"/>
    <property type="match status" value="1"/>
</dbReference>